<dbReference type="GO" id="GO:0046872">
    <property type="term" value="F:metal ion binding"/>
    <property type="evidence" value="ECO:0007669"/>
    <property type="project" value="UniProtKB-KW"/>
</dbReference>
<evidence type="ECO:0000256" key="10">
    <source>
        <dbReference type="ARBA" id="ARBA00048540"/>
    </source>
</evidence>
<accession>A0A644WEX9</accession>
<comment type="caution">
    <text evidence="11">The sequence shown here is derived from an EMBL/GenBank/DDBJ whole genome shotgun (WGS) entry which is preliminary data.</text>
</comment>
<evidence type="ECO:0000256" key="1">
    <source>
        <dbReference type="ARBA" id="ARBA00001946"/>
    </source>
</evidence>
<proteinExistence type="predicted"/>
<evidence type="ECO:0000256" key="5">
    <source>
        <dbReference type="ARBA" id="ARBA00022679"/>
    </source>
</evidence>
<keyword evidence="7" id="KW-0274">FAD</keyword>
<dbReference type="SUPFAM" id="SSF143631">
    <property type="entry name" value="ApbE-like"/>
    <property type="match status" value="1"/>
</dbReference>
<protein>
    <recommendedName>
        <fullName evidence="3">FAD:protein FMN transferase</fullName>
        <ecNumber evidence="2">2.7.1.180</ecNumber>
    </recommendedName>
    <alternativeName>
        <fullName evidence="9">Flavin transferase</fullName>
    </alternativeName>
</protein>
<dbReference type="EC" id="2.7.1.180" evidence="2"/>
<evidence type="ECO:0000256" key="2">
    <source>
        <dbReference type="ARBA" id="ARBA00011955"/>
    </source>
</evidence>
<dbReference type="PANTHER" id="PTHR30040">
    <property type="entry name" value="THIAMINE BIOSYNTHESIS LIPOPROTEIN APBE"/>
    <property type="match status" value="1"/>
</dbReference>
<organism evidence="11">
    <name type="scientific">bioreactor metagenome</name>
    <dbReference type="NCBI Taxonomy" id="1076179"/>
    <lineage>
        <taxon>unclassified sequences</taxon>
        <taxon>metagenomes</taxon>
        <taxon>ecological metagenomes</taxon>
    </lineage>
</organism>
<keyword evidence="6" id="KW-0479">Metal-binding</keyword>
<reference evidence="11" key="1">
    <citation type="submission" date="2019-08" db="EMBL/GenBank/DDBJ databases">
        <authorList>
            <person name="Kucharzyk K."/>
            <person name="Murdoch R.W."/>
            <person name="Higgins S."/>
            <person name="Loffler F."/>
        </authorList>
    </citation>
    <scope>NUCLEOTIDE SEQUENCE</scope>
</reference>
<evidence type="ECO:0000256" key="3">
    <source>
        <dbReference type="ARBA" id="ARBA00016337"/>
    </source>
</evidence>
<dbReference type="EMBL" id="VSSQ01000848">
    <property type="protein sequence ID" value="MPM02159.1"/>
    <property type="molecule type" value="Genomic_DNA"/>
</dbReference>
<name>A0A644WEX9_9ZZZZ</name>
<sequence>MQIKTVITLLFAFSVSALNAQLKHRTEVLLLMGSRFEITPFAESDSLVEAGISAAITEVKRIENTISEWIPGTVISEINDNAGIKPVAVSDELFQLIKRCIKVSELTNGAFDISWAAARHVWRFDGTMTSLPDPELVDSMKKLVNYKNIILDEQAKTVFLKNKGMAIGLGAVGKGYAANRMKAVMLSMGIQSGIVIAGGDLISWGEPGTGKLWPIGIADPQNPQKAVAWFEVGPMAVVTSGDYEHFAMIDGKRYGHIIDPRTCYPVEGLRSVTIICPDAELADALATAVFVLGKSSGMALVNQLKGIECLMIDNEGNLITSDNLPLNAYEEGQAQKTHKITIGSK</sequence>
<comment type="cofactor">
    <cofactor evidence="1">
        <name>Mg(2+)</name>
        <dbReference type="ChEBI" id="CHEBI:18420"/>
    </cofactor>
</comment>
<evidence type="ECO:0000256" key="8">
    <source>
        <dbReference type="ARBA" id="ARBA00022842"/>
    </source>
</evidence>
<keyword evidence="4" id="KW-0285">Flavoprotein</keyword>
<dbReference type="Gene3D" id="3.10.520.10">
    <property type="entry name" value="ApbE-like domains"/>
    <property type="match status" value="1"/>
</dbReference>
<dbReference type="AlphaFoldDB" id="A0A644WEX9"/>
<dbReference type="GO" id="GO:0016740">
    <property type="term" value="F:transferase activity"/>
    <property type="evidence" value="ECO:0007669"/>
    <property type="project" value="UniProtKB-KW"/>
</dbReference>
<gene>
    <name evidence="11" type="primary">apbE_13</name>
    <name evidence="11" type="ORF">SDC9_48404</name>
</gene>
<keyword evidence="5 11" id="KW-0808">Transferase</keyword>
<dbReference type="Pfam" id="PF02424">
    <property type="entry name" value="ApbE"/>
    <property type="match status" value="1"/>
</dbReference>
<evidence type="ECO:0000313" key="11">
    <source>
        <dbReference type="EMBL" id="MPM02159.1"/>
    </source>
</evidence>
<dbReference type="InterPro" id="IPR024932">
    <property type="entry name" value="ApbE"/>
</dbReference>
<keyword evidence="8" id="KW-0460">Magnesium</keyword>
<dbReference type="PANTHER" id="PTHR30040:SF2">
    <property type="entry name" value="FAD:PROTEIN FMN TRANSFERASE"/>
    <property type="match status" value="1"/>
</dbReference>
<dbReference type="InterPro" id="IPR003374">
    <property type="entry name" value="ApbE-like_sf"/>
</dbReference>
<evidence type="ECO:0000256" key="9">
    <source>
        <dbReference type="ARBA" id="ARBA00031306"/>
    </source>
</evidence>
<evidence type="ECO:0000256" key="6">
    <source>
        <dbReference type="ARBA" id="ARBA00022723"/>
    </source>
</evidence>
<comment type="catalytic activity">
    <reaction evidence="10">
        <text>L-threonyl-[protein] + FAD = FMN-L-threonyl-[protein] + AMP + H(+)</text>
        <dbReference type="Rhea" id="RHEA:36847"/>
        <dbReference type="Rhea" id="RHEA-COMP:11060"/>
        <dbReference type="Rhea" id="RHEA-COMP:11061"/>
        <dbReference type="ChEBI" id="CHEBI:15378"/>
        <dbReference type="ChEBI" id="CHEBI:30013"/>
        <dbReference type="ChEBI" id="CHEBI:57692"/>
        <dbReference type="ChEBI" id="CHEBI:74257"/>
        <dbReference type="ChEBI" id="CHEBI:456215"/>
        <dbReference type="EC" id="2.7.1.180"/>
    </reaction>
</comment>
<evidence type="ECO:0000256" key="7">
    <source>
        <dbReference type="ARBA" id="ARBA00022827"/>
    </source>
</evidence>
<evidence type="ECO:0000256" key="4">
    <source>
        <dbReference type="ARBA" id="ARBA00022630"/>
    </source>
</evidence>
<dbReference type="PIRSF" id="PIRSF006268">
    <property type="entry name" value="ApbE"/>
    <property type="match status" value="1"/>
</dbReference>